<evidence type="ECO:0000313" key="6">
    <source>
        <dbReference type="EMBL" id="MBP1954558.1"/>
    </source>
</evidence>
<evidence type="ECO:0000256" key="4">
    <source>
        <dbReference type="ARBA" id="ARBA00023136"/>
    </source>
</evidence>
<dbReference type="SUPFAM" id="SSF50998">
    <property type="entry name" value="Quinoprotein alcohol dehydrogenase-like"/>
    <property type="match status" value="1"/>
</dbReference>
<dbReference type="InterPro" id="IPR011047">
    <property type="entry name" value="Quinoprotein_ADH-like_sf"/>
</dbReference>
<comment type="subcellular location">
    <subcellularLocation>
        <location evidence="1">Membrane</location>
        <topology evidence="1">Single-pass membrane protein</topology>
    </subcellularLocation>
</comment>
<reference evidence="6" key="1">
    <citation type="submission" date="2021-03" db="EMBL/GenBank/DDBJ databases">
        <title>Genomic Encyclopedia of Type Strains, Phase IV (KMG-IV): sequencing the most valuable type-strain genomes for metagenomic binning, comparative biology and taxonomic classification.</title>
        <authorList>
            <person name="Goeker M."/>
        </authorList>
    </citation>
    <scope>NUCLEOTIDE SEQUENCE</scope>
    <source>
        <strain evidence="6">DSM 22443</strain>
    </source>
</reference>
<protein>
    <submittedName>
        <fullName evidence="6">Outer membrane protein assembly factor BamB</fullName>
    </submittedName>
</protein>
<evidence type="ECO:0000256" key="3">
    <source>
        <dbReference type="ARBA" id="ARBA00022989"/>
    </source>
</evidence>
<name>A0A8T4GMJ5_9EURY</name>
<dbReference type="InterPro" id="IPR002372">
    <property type="entry name" value="PQQ_rpt_dom"/>
</dbReference>
<dbReference type="AlphaFoldDB" id="A0A8T4GMJ5"/>
<evidence type="ECO:0000256" key="1">
    <source>
        <dbReference type="ARBA" id="ARBA00004167"/>
    </source>
</evidence>
<keyword evidence="3" id="KW-1133">Transmembrane helix</keyword>
<dbReference type="EMBL" id="JAGGKO010000002">
    <property type="protein sequence ID" value="MBP1954558.1"/>
    <property type="molecule type" value="Genomic_DNA"/>
</dbReference>
<evidence type="ECO:0000256" key="2">
    <source>
        <dbReference type="ARBA" id="ARBA00022692"/>
    </source>
</evidence>
<gene>
    <name evidence="6" type="ORF">J2752_001470</name>
</gene>
<dbReference type="PANTHER" id="PTHR21419">
    <property type="match status" value="1"/>
</dbReference>
<dbReference type="InterPro" id="IPR018391">
    <property type="entry name" value="PQQ_b-propeller_rpt"/>
</dbReference>
<keyword evidence="4" id="KW-0472">Membrane</keyword>
<dbReference type="GO" id="GO:0016020">
    <property type="term" value="C:membrane"/>
    <property type="evidence" value="ECO:0007669"/>
    <property type="project" value="UniProtKB-SubCell"/>
</dbReference>
<dbReference type="Gene3D" id="2.130.10.10">
    <property type="entry name" value="YVTN repeat-like/Quinoprotein amine dehydrogenase"/>
    <property type="match status" value="1"/>
</dbReference>
<dbReference type="Gene3D" id="2.40.10.480">
    <property type="match status" value="2"/>
</dbReference>
<proteinExistence type="predicted"/>
<dbReference type="RefSeq" id="WP_188870516.1">
    <property type="nucleotide sequence ID" value="NZ_BMOO01000002.1"/>
</dbReference>
<feature type="domain" description="Pyrrolo-quinoline quinone repeat" evidence="5">
    <location>
        <begin position="179"/>
        <end position="384"/>
    </location>
</feature>
<dbReference type="InterPro" id="IPR045232">
    <property type="entry name" value="FAM234"/>
</dbReference>
<dbReference type="PROSITE" id="PS51257">
    <property type="entry name" value="PROKAR_LIPOPROTEIN"/>
    <property type="match status" value="1"/>
</dbReference>
<keyword evidence="2" id="KW-0812">Transmembrane</keyword>
<dbReference type="InterPro" id="IPR015943">
    <property type="entry name" value="WD40/YVTN_repeat-like_dom_sf"/>
</dbReference>
<evidence type="ECO:0000259" key="5">
    <source>
        <dbReference type="Pfam" id="PF13360"/>
    </source>
</evidence>
<dbReference type="PANTHER" id="PTHR21419:SF30">
    <property type="entry name" value="IG-LIKE DOMAIN-CONTAINING PROTEIN"/>
    <property type="match status" value="1"/>
</dbReference>
<dbReference type="Pfam" id="PF13360">
    <property type="entry name" value="PQQ_2"/>
    <property type="match status" value="1"/>
</dbReference>
<comment type="caution">
    <text evidence="6">The sequence shown here is derived from an EMBL/GenBank/DDBJ whole genome shotgun (WGS) entry which is preliminary data.</text>
</comment>
<sequence length="421" mass="43633">MRTRSRVVVGLAVLALVVLAGCAGAGAGVDVDVGPLSFDDGALGPVWVSDTPANPGGSHHPAVAARADGETYVATGFGDAGANVTCSFVVLNGSGGTRWTRAIPSDACGTQPTGDATFGDVNGDGRLDVVWATHERRLYAADAASGRSVLNTSFPRGMPFVRPVVVDAPTRVVLPSMTGDVWAYRPNGSVAWHRSFPDNVRGQEPQVVTTASGTRALVLGTTGGLVALDPATGETLWRRHEPTRFLRAGTLDGRDVLVGTGQNAATDGAHVEAIAANGTRLWRHRSAGTGTLAVGAVGRPAPDASARAYVTSTDGRLTAYDLATGRVVWNRTLDRERHYVPPPTLADLDGDGNRSVVATTGHGPMRAFDAASGASRGVWGWEDEDVAVWAGLRSADLDGDGDDEVLAVTTDAQVIAVGDRE</sequence>
<organism evidence="6 7">
    <name type="scientific">Halarchaeum rubridurum</name>
    <dbReference type="NCBI Taxonomy" id="489911"/>
    <lineage>
        <taxon>Archaea</taxon>
        <taxon>Methanobacteriati</taxon>
        <taxon>Methanobacteriota</taxon>
        <taxon>Stenosarchaea group</taxon>
        <taxon>Halobacteria</taxon>
        <taxon>Halobacteriales</taxon>
        <taxon>Halobacteriaceae</taxon>
    </lineage>
</organism>
<dbReference type="SMART" id="SM00564">
    <property type="entry name" value="PQQ"/>
    <property type="match status" value="4"/>
</dbReference>
<dbReference type="Proteomes" id="UP000765891">
    <property type="component" value="Unassembled WGS sequence"/>
</dbReference>
<accession>A0A8T4GMJ5</accession>
<dbReference type="OrthoDB" id="221432at2157"/>
<evidence type="ECO:0000313" key="7">
    <source>
        <dbReference type="Proteomes" id="UP000765891"/>
    </source>
</evidence>